<keyword evidence="1" id="KW-1133">Transmembrane helix</keyword>
<comment type="caution">
    <text evidence="2">The sequence shown here is derived from an EMBL/GenBank/DDBJ whole genome shotgun (WGS) entry which is preliminary data.</text>
</comment>
<keyword evidence="1" id="KW-0472">Membrane</keyword>
<keyword evidence="1" id="KW-0812">Transmembrane</keyword>
<accession>A0AAD8UTH0</accession>
<organism evidence="2 3">
    <name type="scientific">Babesia gibsoni</name>
    <dbReference type="NCBI Taxonomy" id="33632"/>
    <lineage>
        <taxon>Eukaryota</taxon>
        <taxon>Sar</taxon>
        <taxon>Alveolata</taxon>
        <taxon>Apicomplexa</taxon>
        <taxon>Aconoidasida</taxon>
        <taxon>Piroplasmida</taxon>
        <taxon>Babesiidae</taxon>
        <taxon>Babesia</taxon>
    </lineage>
</organism>
<reference evidence="2" key="1">
    <citation type="submission" date="2023-08" db="EMBL/GenBank/DDBJ databases">
        <title>Draft sequence of the Babesia gibsoni genome.</title>
        <authorList>
            <person name="Yamagishi J.Y."/>
            <person name="Xuan X.X."/>
        </authorList>
    </citation>
    <scope>NUCLEOTIDE SEQUENCE</scope>
    <source>
        <strain evidence="2">Azabu</strain>
    </source>
</reference>
<feature type="transmembrane region" description="Helical" evidence="1">
    <location>
        <begin position="64"/>
        <end position="86"/>
    </location>
</feature>
<feature type="transmembrane region" description="Helical" evidence="1">
    <location>
        <begin position="21"/>
        <end position="44"/>
    </location>
</feature>
<evidence type="ECO:0000256" key="1">
    <source>
        <dbReference type="SAM" id="Phobius"/>
    </source>
</evidence>
<proteinExistence type="predicted"/>
<evidence type="ECO:0000313" key="3">
    <source>
        <dbReference type="Proteomes" id="UP001230268"/>
    </source>
</evidence>
<evidence type="ECO:0000313" key="2">
    <source>
        <dbReference type="EMBL" id="KAK1444686.1"/>
    </source>
</evidence>
<name>A0AAD8UTH0_BABGI</name>
<dbReference type="Proteomes" id="UP001230268">
    <property type="component" value="Unassembled WGS sequence"/>
</dbReference>
<feature type="transmembrane region" description="Helical" evidence="1">
    <location>
        <begin position="98"/>
        <end position="115"/>
    </location>
</feature>
<keyword evidence="3" id="KW-1185">Reference proteome</keyword>
<dbReference type="EMBL" id="JAVEPI010000001">
    <property type="protein sequence ID" value="KAK1444686.1"/>
    <property type="molecule type" value="Genomic_DNA"/>
</dbReference>
<dbReference type="AlphaFoldDB" id="A0AAD8UTH0"/>
<protein>
    <submittedName>
        <fullName evidence="2">Uncharacterized protein</fullName>
    </submittedName>
</protein>
<feature type="transmembrane region" description="Helical" evidence="1">
    <location>
        <begin position="135"/>
        <end position="159"/>
    </location>
</feature>
<sequence>MSSKERFLTMHRATVRDGIRGRLSVMQTLLALCAVDLIYVPILIYCNITYIREFKVDPFSVHCYLHIALTVLSYISFIPGTIWLYLSLPIHFLRIAQVPYVVGVIIGRIYIYGVHNASGTLMDLLNHYVNVIGKNLLGLLLFLICVKPFFNMVIVWYVLVLERIRSVNGTGWEKKSAMDLEMEALTSRSQQTPMEVNLEN</sequence>
<gene>
    <name evidence="2" type="ORF">BgAZ_105920</name>
</gene>